<dbReference type="Pfam" id="PF00076">
    <property type="entry name" value="RRM_1"/>
    <property type="match status" value="2"/>
</dbReference>
<name>A0A066VQ38_TILAU</name>
<dbReference type="STRING" id="1037660.A0A066VQ38"/>
<dbReference type="RefSeq" id="XP_013241537.1">
    <property type="nucleotide sequence ID" value="XM_013386083.1"/>
</dbReference>
<dbReference type="GO" id="GO:0005634">
    <property type="term" value="C:nucleus"/>
    <property type="evidence" value="ECO:0007669"/>
    <property type="project" value="TreeGrafter"/>
</dbReference>
<dbReference type="PANTHER" id="PTHR48025">
    <property type="entry name" value="OS02G0815200 PROTEIN"/>
    <property type="match status" value="1"/>
</dbReference>
<feature type="domain" description="RRM" evidence="4">
    <location>
        <begin position="45"/>
        <end position="121"/>
    </location>
</feature>
<feature type="compositionally biased region" description="Low complexity" evidence="3">
    <location>
        <begin position="1"/>
        <end position="23"/>
    </location>
</feature>
<evidence type="ECO:0000256" key="1">
    <source>
        <dbReference type="ARBA" id="ARBA00022884"/>
    </source>
</evidence>
<feature type="region of interest" description="Disordered" evidence="3">
    <location>
        <begin position="120"/>
        <end position="249"/>
    </location>
</feature>
<feature type="compositionally biased region" description="Low complexity" evidence="3">
    <location>
        <begin position="191"/>
        <end position="212"/>
    </location>
</feature>
<dbReference type="GO" id="GO:0003729">
    <property type="term" value="F:mRNA binding"/>
    <property type="evidence" value="ECO:0007669"/>
    <property type="project" value="TreeGrafter"/>
</dbReference>
<keyword evidence="6" id="KW-1185">Reference proteome</keyword>
<reference evidence="5 6" key="1">
    <citation type="submission" date="2014-05" db="EMBL/GenBank/DDBJ databases">
        <title>Draft genome sequence of a rare smut relative, Tilletiaria anomala UBC 951.</title>
        <authorList>
            <consortium name="DOE Joint Genome Institute"/>
            <person name="Toome M."/>
            <person name="Kuo A."/>
            <person name="Henrissat B."/>
            <person name="Lipzen A."/>
            <person name="Tritt A."/>
            <person name="Yoshinaga Y."/>
            <person name="Zane M."/>
            <person name="Barry K."/>
            <person name="Grigoriev I.V."/>
            <person name="Spatafora J.W."/>
            <person name="Aimea M.C."/>
        </authorList>
    </citation>
    <scope>NUCLEOTIDE SEQUENCE [LARGE SCALE GENOMIC DNA]</scope>
    <source>
        <strain evidence="5 6">UBC 951</strain>
    </source>
</reference>
<comment type="caution">
    <text evidence="5">The sequence shown here is derived from an EMBL/GenBank/DDBJ whole genome shotgun (WGS) entry which is preliminary data.</text>
</comment>
<dbReference type="AlphaFoldDB" id="A0A066VQ38"/>
<dbReference type="SMART" id="SM00360">
    <property type="entry name" value="RRM"/>
    <property type="match status" value="2"/>
</dbReference>
<proteinExistence type="predicted"/>
<evidence type="ECO:0000256" key="2">
    <source>
        <dbReference type="PROSITE-ProRule" id="PRU00176"/>
    </source>
</evidence>
<dbReference type="PROSITE" id="PS50102">
    <property type="entry name" value="RRM"/>
    <property type="match status" value="2"/>
</dbReference>
<feature type="compositionally biased region" description="Basic residues" evidence="3">
    <location>
        <begin position="138"/>
        <end position="152"/>
    </location>
</feature>
<gene>
    <name evidence="5" type="ORF">K437DRAFT_275618</name>
</gene>
<organism evidence="5 6">
    <name type="scientific">Tilletiaria anomala (strain ATCC 24038 / CBS 436.72 / UBC 951)</name>
    <dbReference type="NCBI Taxonomy" id="1037660"/>
    <lineage>
        <taxon>Eukaryota</taxon>
        <taxon>Fungi</taxon>
        <taxon>Dikarya</taxon>
        <taxon>Basidiomycota</taxon>
        <taxon>Ustilaginomycotina</taxon>
        <taxon>Exobasidiomycetes</taxon>
        <taxon>Georgefischeriales</taxon>
        <taxon>Tilletiariaceae</taxon>
        <taxon>Tilletiaria</taxon>
    </lineage>
</organism>
<feature type="region of interest" description="Disordered" evidence="3">
    <location>
        <begin position="1"/>
        <end position="38"/>
    </location>
</feature>
<dbReference type="FunCoup" id="A0A066VQ38">
    <property type="interactions" value="18"/>
</dbReference>
<feature type="compositionally biased region" description="Basic and acidic residues" evidence="3">
    <location>
        <begin position="326"/>
        <end position="337"/>
    </location>
</feature>
<dbReference type="OrthoDB" id="439808at2759"/>
<protein>
    <submittedName>
        <fullName evidence="5">RNA-binding domain-containing protein</fullName>
    </submittedName>
</protein>
<dbReference type="EMBL" id="JMSN01000086">
    <property type="protein sequence ID" value="KDN40889.1"/>
    <property type="molecule type" value="Genomic_DNA"/>
</dbReference>
<dbReference type="InterPro" id="IPR050502">
    <property type="entry name" value="Euk_RNA-bind_prot"/>
</dbReference>
<evidence type="ECO:0000313" key="5">
    <source>
        <dbReference type="EMBL" id="KDN40889.1"/>
    </source>
</evidence>
<dbReference type="InterPro" id="IPR000504">
    <property type="entry name" value="RRM_dom"/>
</dbReference>
<feature type="domain" description="RRM" evidence="4">
    <location>
        <begin position="249"/>
        <end position="327"/>
    </location>
</feature>
<evidence type="ECO:0000256" key="3">
    <source>
        <dbReference type="SAM" id="MobiDB-lite"/>
    </source>
</evidence>
<dbReference type="GeneID" id="25266646"/>
<dbReference type="HOGENOM" id="CLU_012062_9_1_1"/>
<dbReference type="OMA" id="MHGKDVN"/>
<keyword evidence="1 2" id="KW-0694">RNA-binding</keyword>
<dbReference type="InParanoid" id="A0A066VQ38"/>
<accession>A0A066VQ38</accession>
<dbReference type="PANTHER" id="PTHR48025:SF1">
    <property type="entry name" value="RRM DOMAIN-CONTAINING PROTEIN"/>
    <property type="match status" value="1"/>
</dbReference>
<dbReference type="CDD" id="cd00590">
    <property type="entry name" value="RRM_SF"/>
    <property type="match status" value="1"/>
</dbReference>
<dbReference type="Gene3D" id="3.30.70.330">
    <property type="match status" value="2"/>
</dbReference>
<dbReference type="SUPFAM" id="SSF54928">
    <property type="entry name" value="RNA-binding domain, RBD"/>
    <property type="match status" value="2"/>
</dbReference>
<feature type="region of interest" description="Disordered" evidence="3">
    <location>
        <begin position="326"/>
        <end position="361"/>
    </location>
</feature>
<dbReference type="Proteomes" id="UP000027361">
    <property type="component" value="Unassembled WGS sequence"/>
</dbReference>
<evidence type="ECO:0000313" key="6">
    <source>
        <dbReference type="Proteomes" id="UP000027361"/>
    </source>
</evidence>
<dbReference type="InterPro" id="IPR035979">
    <property type="entry name" value="RBD_domain_sf"/>
</dbReference>
<evidence type="ECO:0000259" key="4">
    <source>
        <dbReference type="PROSITE" id="PS50102"/>
    </source>
</evidence>
<dbReference type="InterPro" id="IPR012677">
    <property type="entry name" value="Nucleotide-bd_a/b_plait_sf"/>
</dbReference>
<sequence>MTDTTPVVPTEAPAPTGAAPNATQASVQDSPSAAPAGKPKAEDALKVFAGNLSFSTSEEDLLMIFREAGTITSAQVIKRGSRHLGYGFVTFSTPAEATKAIQLLNDKEIEGRKIAVQAVKPEVQGGGRKGDGDQGTKGKGKNRNRKGAASRRPRIDDGEEEGGATNGADGSQSKPRKGRGKKGGSGEDSLGTPASGAAPNANGSSGSSAAATNDLGTPASGVPKTTKPRASRPQRSGPKGAPEGPPSQTLLFVANLPFEILKEEQLCEIFQGCKIKTATVARQPYGRRSKGYAFVDFESHEEQQKALKEFQGKEVHGREISLKVANEDERRRNKESADAAVTDAKLEEEKAEEAPAAAASA</sequence>